<organism evidence="4 5">
    <name type="scientific">Phaseolus coccineus</name>
    <name type="common">Scarlet runner bean</name>
    <name type="synonym">Phaseolus multiflorus</name>
    <dbReference type="NCBI Taxonomy" id="3886"/>
    <lineage>
        <taxon>Eukaryota</taxon>
        <taxon>Viridiplantae</taxon>
        <taxon>Streptophyta</taxon>
        <taxon>Embryophyta</taxon>
        <taxon>Tracheophyta</taxon>
        <taxon>Spermatophyta</taxon>
        <taxon>Magnoliopsida</taxon>
        <taxon>eudicotyledons</taxon>
        <taxon>Gunneridae</taxon>
        <taxon>Pentapetalae</taxon>
        <taxon>rosids</taxon>
        <taxon>fabids</taxon>
        <taxon>Fabales</taxon>
        <taxon>Fabaceae</taxon>
        <taxon>Papilionoideae</taxon>
        <taxon>50 kb inversion clade</taxon>
        <taxon>NPAAA clade</taxon>
        <taxon>indigoferoid/millettioid clade</taxon>
        <taxon>Phaseoleae</taxon>
        <taxon>Phaseolus</taxon>
    </lineage>
</organism>
<evidence type="ECO:0000313" key="4">
    <source>
        <dbReference type="EMBL" id="KAK7335134.1"/>
    </source>
</evidence>
<keyword evidence="1" id="KW-0235">DNA replication</keyword>
<keyword evidence="3" id="KW-0067">ATP-binding</keyword>
<dbReference type="GO" id="GO:0006281">
    <property type="term" value="P:DNA repair"/>
    <property type="evidence" value="ECO:0007669"/>
    <property type="project" value="TreeGrafter"/>
</dbReference>
<dbReference type="InterPro" id="IPR027417">
    <property type="entry name" value="P-loop_NTPase"/>
</dbReference>
<dbReference type="GO" id="GO:0005634">
    <property type="term" value="C:nucleus"/>
    <property type="evidence" value="ECO:0007669"/>
    <property type="project" value="TreeGrafter"/>
</dbReference>
<evidence type="ECO:0000256" key="2">
    <source>
        <dbReference type="ARBA" id="ARBA00022741"/>
    </source>
</evidence>
<dbReference type="GO" id="GO:0005524">
    <property type="term" value="F:ATP binding"/>
    <property type="evidence" value="ECO:0007669"/>
    <property type="project" value="UniProtKB-KW"/>
</dbReference>
<evidence type="ECO:0000256" key="3">
    <source>
        <dbReference type="ARBA" id="ARBA00022840"/>
    </source>
</evidence>
<dbReference type="EMBL" id="JAYMYR010000010">
    <property type="protein sequence ID" value="KAK7335134.1"/>
    <property type="molecule type" value="Genomic_DNA"/>
</dbReference>
<sequence>MNQTVEMGHSETVTRGALDPWRETRLCIRHHLKGRAHRNWSRGTGKTTTALAIAHQLFGPELYKSRVLELNASDDRGINVVCTKIKDFAVVAVGTNKRKKYGKSNSLKILSPSFLCL</sequence>
<dbReference type="GO" id="GO:0006261">
    <property type="term" value="P:DNA-templated DNA replication"/>
    <property type="evidence" value="ECO:0007669"/>
    <property type="project" value="TreeGrafter"/>
</dbReference>
<dbReference type="Gene3D" id="3.40.50.300">
    <property type="entry name" value="P-loop containing nucleotide triphosphate hydrolases"/>
    <property type="match status" value="1"/>
</dbReference>
<protein>
    <recommendedName>
        <fullName evidence="6">ATPase AAA-type core domain-containing protein</fullName>
    </recommendedName>
</protein>
<gene>
    <name evidence="4" type="ORF">VNO80_26910</name>
</gene>
<dbReference type="SUPFAM" id="SSF52540">
    <property type="entry name" value="P-loop containing nucleoside triphosphate hydrolases"/>
    <property type="match status" value="1"/>
</dbReference>
<dbReference type="PANTHER" id="PTHR11669">
    <property type="entry name" value="REPLICATION FACTOR C / DNA POLYMERASE III GAMMA-TAU SUBUNIT"/>
    <property type="match status" value="1"/>
</dbReference>
<dbReference type="GO" id="GO:0005663">
    <property type="term" value="C:DNA replication factor C complex"/>
    <property type="evidence" value="ECO:0007669"/>
    <property type="project" value="TreeGrafter"/>
</dbReference>
<keyword evidence="5" id="KW-1185">Reference proteome</keyword>
<proteinExistence type="predicted"/>
<evidence type="ECO:0008006" key="6">
    <source>
        <dbReference type="Google" id="ProtNLM"/>
    </source>
</evidence>
<dbReference type="InterPro" id="IPR050238">
    <property type="entry name" value="DNA_Rep/Repair_Clamp_Loader"/>
</dbReference>
<evidence type="ECO:0000313" key="5">
    <source>
        <dbReference type="Proteomes" id="UP001374584"/>
    </source>
</evidence>
<name>A0AAN9QH45_PHACN</name>
<comment type="caution">
    <text evidence="4">The sequence shown here is derived from an EMBL/GenBank/DDBJ whole genome shotgun (WGS) entry which is preliminary data.</text>
</comment>
<reference evidence="4 5" key="1">
    <citation type="submission" date="2024-01" db="EMBL/GenBank/DDBJ databases">
        <title>The genomes of 5 underutilized Papilionoideae crops provide insights into root nodulation and disease resistanc.</title>
        <authorList>
            <person name="Jiang F."/>
        </authorList>
    </citation>
    <scope>NUCLEOTIDE SEQUENCE [LARGE SCALE GENOMIC DNA]</scope>
    <source>
        <strain evidence="4">JINMINGXINNONG_FW02</strain>
        <tissue evidence="4">Leaves</tissue>
    </source>
</reference>
<accession>A0AAN9QH45</accession>
<dbReference type="PANTHER" id="PTHR11669:SF20">
    <property type="entry name" value="REPLICATION FACTOR C SUBUNIT 4"/>
    <property type="match status" value="1"/>
</dbReference>
<dbReference type="Proteomes" id="UP001374584">
    <property type="component" value="Unassembled WGS sequence"/>
</dbReference>
<evidence type="ECO:0000256" key="1">
    <source>
        <dbReference type="ARBA" id="ARBA00022705"/>
    </source>
</evidence>
<keyword evidence="2" id="KW-0547">Nucleotide-binding</keyword>
<dbReference type="AlphaFoldDB" id="A0AAN9QH45"/>
<dbReference type="GO" id="GO:0003689">
    <property type="term" value="F:DNA clamp loader activity"/>
    <property type="evidence" value="ECO:0007669"/>
    <property type="project" value="TreeGrafter"/>
</dbReference>